<keyword evidence="2" id="KW-1185">Reference proteome</keyword>
<name>A0A6A5TGQ3_9PLEO</name>
<evidence type="ECO:0000313" key="1">
    <source>
        <dbReference type="EMBL" id="KAF1948067.1"/>
    </source>
</evidence>
<gene>
    <name evidence="1" type="ORF">EJ02DRAFT_12222</name>
</gene>
<accession>A0A6A5TGQ3</accession>
<dbReference type="OrthoDB" id="3800453at2759"/>
<reference evidence="1" key="1">
    <citation type="journal article" date="2020" name="Stud. Mycol.">
        <title>101 Dothideomycetes genomes: a test case for predicting lifestyles and emergence of pathogens.</title>
        <authorList>
            <person name="Haridas S."/>
            <person name="Albert R."/>
            <person name="Binder M."/>
            <person name="Bloem J."/>
            <person name="Labutti K."/>
            <person name="Salamov A."/>
            <person name="Andreopoulos B."/>
            <person name="Baker S."/>
            <person name="Barry K."/>
            <person name="Bills G."/>
            <person name="Bluhm B."/>
            <person name="Cannon C."/>
            <person name="Castanera R."/>
            <person name="Culley D."/>
            <person name="Daum C."/>
            <person name="Ezra D."/>
            <person name="Gonzalez J."/>
            <person name="Henrissat B."/>
            <person name="Kuo A."/>
            <person name="Liang C."/>
            <person name="Lipzen A."/>
            <person name="Lutzoni F."/>
            <person name="Magnuson J."/>
            <person name="Mondo S."/>
            <person name="Nolan M."/>
            <person name="Ohm R."/>
            <person name="Pangilinan J."/>
            <person name="Park H.-J."/>
            <person name="Ramirez L."/>
            <person name="Alfaro M."/>
            <person name="Sun H."/>
            <person name="Tritt A."/>
            <person name="Yoshinaga Y."/>
            <person name="Zwiers L.-H."/>
            <person name="Turgeon B."/>
            <person name="Goodwin S."/>
            <person name="Spatafora J."/>
            <person name="Crous P."/>
            <person name="Grigoriev I."/>
        </authorList>
    </citation>
    <scope>NUCLEOTIDE SEQUENCE</scope>
    <source>
        <strain evidence="1">CBS 161.51</strain>
    </source>
</reference>
<dbReference type="EMBL" id="ML975997">
    <property type="protein sequence ID" value="KAF1948067.1"/>
    <property type="molecule type" value="Genomic_DNA"/>
</dbReference>
<dbReference type="AlphaFoldDB" id="A0A6A5TGQ3"/>
<dbReference type="Proteomes" id="UP000800038">
    <property type="component" value="Unassembled WGS sequence"/>
</dbReference>
<proteinExistence type="predicted"/>
<protein>
    <submittedName>
        <fullName evidence="1">Uncharacterized protein</fullName>
    </submittedName>
</protein>
<sequence>MACHKIPASIMFSPRHLKDYKRWQLLYTNRKSAEQAYIPTAIEYDEFQQWLKRQDSGYFSDIFEDIAGHVSPACLDAAASTLGPPVALVCQHTMHPIAAGEPRSRCPVCTIDLHMNYMKTLTELLQNAGGRAFSCTLLSSDYQDTVYSAWCQGKVGTLKEVAKLESMADEEAAWAAQHPQTKYDDAQTATKALELYWSEIMGYQENRPRTLKKRAVVFSQETNFEPGRPNIYFHRRSPRYEPGKYTIAELEEEKVEDDVSEDSEDYSQVRVFHFGATEDPESETPALQTDDSVEELKELEEDDGDSDWEDIDEVGEDVYFEIEEETSFIVFGDD</sequence>
<organism evidence="1 2">
    <name type="scientific">Clathrospora elynae</name>
    <dbReference type="NCBI Taxonomy" id="706981"/>
    <lineage>
        <taxon>Eukaryota</taxon>
        <taxon>Fungi</taxon>
        <taxon>Dikarya</taxon>
        <taxon>Ascomycota</taxon>
        <taxon>Pezizomycotina</taxon>
        <taxon>Dothideomycetes</taxon>
        <taxon>Pleosporomycetidae</taxon>
        <taxon>Pleosporales</taxon>
        <taxon>Diademaceae</taxon>
        <taxon>Clathrospora</taxon>
    </lineage>
</organism>
<evidence type="ECO:0000313" key="2">
    <source>
        <dbReference type="Proteomes" id="UP000800038"/>
    </source>
</evidence>